<evidence type="ECO:0000313" key="2">
    <source>
        <dbReference type="Proteomes" id="UP001233999"/>
    </source>
</evidence>
<keyword evidence="2" id="KW-1185">Reference proteome</keyword>
<feature type="non-terminal residue" evidence="1">
    <location>
        <position position="1"/>
    </location>
</feature>
<sequence length="146" mass="15742">CLRGEVDFLENYPRDLCVHEAVQWERVSGGWKGTNASDRDGASGALTSPGLPAAAAAPMSVHLQLDSRSFTANSAFSTLSLTQLSFLSFVEINNFDEHNTRRARAVRVRGAHMCRRHATTSVTIASPSPSVLLAYGSEVCGFKRGS</sequence>
<reference evidence="1" key="1">
    <citation type="journal article" date="2023" name="IScience">
        <title>Live-bearing cockroach genome reveals convergent evolutionary mechanisms linked to viviparity in insects and beyond.</title>
        <authorList>
            <person name="Fouks B."/>
            <person name="Harrison M.C."/>
            <person name="Mikhailova A.A."/>
            <person name="Marchal E."/>
            <person name="English S."/>
            <person name="Carruthers M."/>
            <person name="Jennings E.C."/>
            <person name="Chiamaka E.L."/>
            <person name="Frigard R.A."/>
            <person name="Pippel M."/>
            <person name="Attardo G.M."/>
            <person name="Benoit J.B."/>
            <person name="Bornberg-Bauer E."/>
            <person name="Tobe S.S."/>
        </authorList>
    </citation>
    <scope>NUCLEOTIDE SEQUENCE</scope>
    <source>
        <strain evidence="1">Stay&amp;Tobe</strain>
    </source>
</reference>
<comment type="caution">
    <text evidence="1">The sequence shown here is derived from an EMBL/GenBank/DDBJ whole genome shotgun (WGS) entry which is preliminary data.</text>
</comment>
<gene>
    <name evidence="1" type="ORF">L9F63_022962</name>
</gene>
<protein>
    <submittedName>
        <fullName evidence="1">Uncharacterized protein</fullName>
    </submittedName>
</protein>
<organism evidence="1 2">
    <name type="scientific">Diploptera punctata</name>
    <name type="common">Pacific beetle cockroach</name>
    <dbReference type="NCBI Taxonomy" id="6984"/>
    <lineage>
        <taxon>Eukaryota</taxon>
        <taxon>Metazoa</taxon>
        <taxon>Ecdysozoa</taxon>
        <taxon>Arthropoda</taxon>
        <taxon>Hexapoda</taxon>
        <taxon>Insecta</taxon>
        <taxon>Pterygota</taxon>
        <taxon>Neoptera</taxon>
        <taxon>Polyneoptera</taxon>
        <taxon>Dictyoptera</taxon>
        <taxon>Blattodea</taxon>
        <taxon>Blaberoidea</taxon>
        <taxon>Blaberidae</taxon>
        <taxon>Diplopterinae</taxon>
        <taxon>Diploptera</taxon>
    </lineage>
</organism>
<feature type="non-terminal residue" evidence="1">
    <location>
        <position position="146"/>
    </location>
</feature>
<dbReference type="EMBL" id="JASPKZ010007764">
    <property type="protein sequence ID" value="KAJ9582695.1"/>
    <property type="molecule type" value="Genomic_DNA"/>
</dbReference>
<dbReference type="Proteomes" id="UP001233999">
    <property type="component" value="Unassembled WGS sequence"/>
</dbReference>
<name>A0AAD7ZL42_DIPPU</name>
<dbReference type="AlphaFoldDB" id="A0AAD7ZL42"/>
<accession>A0AAD7ZL42</accession>
<evidence type="ECO:0000313" key="1">
    <source>
        <dbReference type="EMBL" id="KAJ9582695.1"/>
    </source>
</evidence>
<reference evidence="1" key="2">
    <citation type="submission" date="2023-05" db="EMBL/GenBank/DDBJ databases">
        <authorList>
            <person name="Fouks B."/>
        </authorList>
    </citation>
    <scope>NUCLEOTIDE SEQUENCE</scope>
    <source>
        <strain evidence="1">Stay&amp;Tobe</strain>
        <tissue evidence="1">Testes</tissue>
    </source>
</reference>
<proteinExistence type="predicted"/>